<dbReference type="EMBL" id="MIKB01000014">
    <property type="protein sequence ID" value="OEG15920.1"/>
    <property type="molecule type" value="Genomic_DNA"/>
</dbReference>
<dbReference type="PANTHER" id="PTHR48003:SF5">
    <property type="entry name" value="OS07G0626500 PROTEIN"/>
    <property type="match status" value="1"/>
</dbReference>
<dbReference type="FunFam" id="3.80.10.10:FF:000383">
    <property type="entry name" value="Leucine-rich repeat receptor protein kinase EMS1"/>
    <property type="match status" value="1"/>
</dbReference>
<dbReference type="Gene3D" id="3.80.10.10">
    <property type="entry name" value="Ribonuclease Inhibitor"/>
    <property type="match status" value="1"/>
</dbReference>
<dbReference type="PANTHER" id="PTHR48003">
    <property type="entry name" value="OS07G0626500 PROTEIN"/>
    <property type="match status" value="1"/>
</dbReference>
<dbReference type="STRING" id="903983.BCR23_07165"/>
<dbReference type="Proteomes" id="UP000094764">
    <property type="component" value="Unassembled WGS sequence"/>
</dbReference>
<organism evidence="2 3">
    <name type="scientific">Enterococcus quebecensis</name>
    <dbReference type="NCBI Taxonomy" id="903983"/>
    <lineage>
        <taxon>Bacteria</taxon>
        <taxon>Bacillati</taxon>
        <taxon>Bacillota</taxon>
        <taxon>Bacilli</taxon>
        <taxon>Lactobacillales</taxon>
        <taxon>Enterococcaceae</taxon>
        <taxon>Enterococcus</taxon>
    </lineage>
</organism>
<dbReference type="InterPro" id="IPR032675">
    <property type="entry name" value="LRR_dom_sf"/>
</dbReference>
<protein>
    <recommendedName>
        <fullName evidence="4">WxL domain-containing protein</fullName>
    </recommendedName>
</protein>
<reference evidence="3" key="1">
    <citation type="submission" date="2016-09" db="EMBL/GenBank/DDBJ databases">
        <authorList>
            <person name="Gulvik C.A."/>
        </authorList>
    </citation>
    <scope>NUCLEOTIDE SEQUENCE [LARGE SCALE GENOMIC DNA]</scope>
    <source>
        <strain evidence="3">LMG 26306</strain>
    </source>
</reference>
<dbReference type="InterPro" id="IPR001611">
    <property type="entry name" value="Leu-rich_rpt"/>
</dbReference>
<dbReference type="AlphaFoldDB" id="A0A1E5GUD0"/>
<evidence type="ECO:0008006" key="4">
    <source>
        <dbReference type="Google" id="ProtNLM"/>
    </source>
</evidence>
<accession>A0A1E5GUD0</accession>
<comment type="caution">
    <text evidence="2">The sequence shown here is derived from an EMBL/GenBank/DDBJ whole genome shotgun (WGS) entry which is preliminary data.</text>
</comment>
<dbReference type="OrthoDB" id="2193664at2"/>
<proteinExistence type="predicted"/>
<evidence type="ECO:0000313" key="2">
    <source>
        <dbReference type="EMBL" id="OEG15920.1"/>
    </source>
</evidence>
<sequence>MKQRIKSICLPFFSLILISLFLNINQTIGLAAASDYFTEVDTNGDILTGTVFYPDKPVIRPEYQGSWETLLNDIVDTSGKPYFTNFGEANKREYKKGTTIFYKNVGIHNKRSLSLKMTYVQGATGISTDWWYGTWLNEDGSLTQHTLGTSAAAEAMLAYQLVYTDTKEVVKDVYLEFPQVIFNHQGYNSNHKNYSYNSFDPKGLKKVYLTRSRDIQPTIVEMAKGPLTGKEILQAKLADTFKAEIPENFIILSDNNSEMILGVLCVFAYMPKFNIFSSSVEVPSVPTYMTPKIEGKKTVTDFQASYTIEQSVNATYDQYYPDNVTVLLEDKEEIFTSMEPAAIKITDRSGNNIKDKVMIKELAKDTLAIIIPNATLKELKSNSVKIDVDFAKLDLDKVLALYNTESASAKVPLSVSNTRKKAAEEIGSSKNESTAEILPLISATAIAKKVPINTTTADLAIEQLVTDLQSNIPGDIVKIIGITEEKVFDTVKKDSIKIKIQSQRLPELTRDISVSIDVTDDLITSSFFENQSWIIDQVNTQLAPKKINTNVYMSDLAKIMQINSQNKGSFKGQHIPKTIQYLRNLDYLALGETDLSGQLPEELGSLTKMTVLSIFGNSFTGGIPESLSNLKELRSLNLSRNNLIGRVSKSLMALPNLSYLKLDDNQLVGQVPESDTPFITIDISNNQFTYNSAEIPEFLANSVEKKYTGTFLQDLSLAGKPALSIKDKHLSTIKPFDESNQGYFNLHAMSENQTQLFSGHTYTILNDVTKKVLYEGSWDQEITIPYEKGMVYSVILDEAPLNPNNRYVIKTKIPELKLESLPSVMSFGLSLGGHLKKAVDLEGSLTIFDNRDTGNWKLSMTPSRLVSETKILKGEYSYIDSNGVETSIVNDQKASIETGISDTENELIEVSNNWNEKQGLQYTMNGSNYLGSYKGNVIWTLEDVPTSN</sequence>
<gene>
    <name evidence="2" type="ORF">BCR23_07165</name>
</gene>
<name>A0A1E5GUD0_9ENTE</name>
<evidence type="ECO:0000256" key="1">
    <source>
        <dbReference type="ARBA" id="ARBA00022737"/>
    </source>
</evidence>
<evidence type="ECO:0000313" key="3">
    <source>
        <dbReference type="Proteomes" id="UP000094764"/>
    </source>
</evidence>
<dbReference type="SUPFAM" id="SSF52058">
    <property type="entry name" value="L domain-like"/>
    <property type="match status" value="1"/>
</dbReference>
<dbReference type="RefSeq" id="WP_069635118.1">
    <property type="nucleotide sequence ID" value="NZ_JXKZ01000004.1"/>
</dbReference>
<dbReference type="InterPro" id="IPR053059">
    <property type="entry name" value="Inactive_SerThr-Kinase_ABA"/>
</dbReference>
<dbReference type="Pfam" id="PF13855">
    <property type="entry name" value="LRR_8"/>
    <property type="match status" value="1"/>
</dbReference>
<keyword evidence="3" id="KW-1185">Reference proteome</keyword>
<keyword evidence="1" id="KW-0677">Repeat</keyword>